<proteinExistence type="predicted"/>
<dbReference type="Proteomes" id="UP000663854">
    <property type="component" value="Unassembled WGS sequence"/>
</dbReference>
<sequence>MCPQLLLVAEIFLYTATVEYDFRTTNRILTDLRNHLTIEHLEQLMRILVEGSSDLNNDLKDLIIDYEK</sequence>
<evidence type="ECO:0000313" key="1">
    <source>
        <dbReference type="EMBL" id="CAF1557942.1"/>
    </source>
</evidence>
<comment type="caution">
    <text evidence="2">The sequence shown here is derived from an EMBL/GenBank/DDBJ whole genome shotgun (WGS) entry which is preliminary data.</text>
</comment>
<protein>
    <recommendedName>
        <fullName evidence="4">HAT C-terminal dimerisation domain-containing protein</fullName>
    </recommendedName>
</protein>
<name>A0A816GL54_9BILA</name>
<evidence type="ECO:0000313" key="2">
    <source>
        <dbReference type="EMBL" id="CAF1675867.1"/>
    </source>
</evidence>
<evidence type="ECO:0000313" key="3">
    <source>
        <dbReference type="Proteomes" id="UP000663870"/>
    </source>
</evidence>
<reference evidence="2" key="1">
    <citation type="submission" date="2021-02" db="EMBL/GenBank/DDBJ databases">
        <authorList>
            <person name="Nowell W R."/>
        </authorList>
    </citation>
    <scope>NUCLEOTIDE SEQUENCE</scope>
</reference>
<feature type="non-terminal residue" evidence="2">
    <location>
        <position position="68"/>
    </location>
</feature>
<accession>A0A816GL54</accession>
<gene>
    <name evidence="2" type="ORF">JXQ802_LOCUS58356</name>
    <name evidence="1" type="ORF">PYM288_LOCUS41736</name>
</gene>
<organism evidence="2 3">
    <name type="scientific">Rotaria sordida</name>
    <dbReference type="NCBI Taxonomy" id="392033"/>
    <lineage>
        <taxon>Eukaryota</taxon>
        <taxon>Metazoa</taxon>
        <taxon>Spiralia</taxon>
        <taxon>Gnathifera</taxon>
        <taxon>Rotifera</taxon>
        <taxon>Eurotatoria</taxon>
        <taxon>Bdelloidea</taxon>
        <taxon>Philodinida</taxon>
        <taxon>Philodinidae</taxon>
        <taxon>Rotaria</taxon>
    </lineage>
</organism>
<evidence type="ECO:0008006" key="4">
    <source>
        <dbReference type="Google" id="ProtNLM"/>
    </source>
</evidence>
<dbReference type="EMBL" id="CAJNOL010016650">
    <property type="protein sequence ID" value="CAF1675867.1"/>
    <property type="molecule type" value="Genomic_DNA"/>
</dbReference>
<dbReference type="AlphaFoldDB" id="A0A816GL54"/>
<keyword evidence="3" id="KW-1185">Reference proteome</keyword>
<dbReference type="EMBL" id="CAJNOH010014745">
    <property type="protein sequence ID" value="CAF1557942.1"/>
    <property type="molecule type" value="Genomic_DNA"/>
</dbReference>
<dbReference type="Proteomes" id="UP000663870">
    <property type="component" value="Unassembled WGS sequence"/>
</dbReference>